<evidence type="ECO:0000313" key="2">
    <source>
        <dbReference type="Proteomes" id="UP000594638"/>
    </source>
</evidence>
<keyword evidence="2" id="KW-1185">Reference proteome</keyword>
<organism evidence="1 2">
    <name type="scientific">Olea europaea subsp. europaea</name>
    <dbReference type="NCBI Taxonomy" id="158383"/>
    <lineage>
        <taxon>Eukaryota</taxon>
        <taxon>Viridiplantae</taxon>
        <taxon>Streptophyta</taxon>
        <taxon>Embryophyta</taxon>
        <taxon>Tracheophyta</taxon>
        <taxon>Spermatophyta</taxon>
        <taxon>Magnoliopsida</taxon>
        <taxon>eudicotyledons</taxon>
        <taxon>Gunneridae</taxon>
        <taxon>Pentapetalae</taxon>
        <taxon>asterids</taxon>
        <taxon>lamiids</taxon>
        <taxon>Lamiales</taxon>
        <taxon>Oleaceae</taxon>
        <taxon>Oleeae</taxon>
        <taxon>Olea</taxon>
    </lineage>
</organism>
<protein>
    <recommendedName>
        <fullName evidence="3">Zinc finger GRF-type domain-containing protein</fullName>
    </recommendedName>
</protein>
<dbReference type="AlphaFoldDB" id="A0A8S0R7B0"/>
<reference evidence="1 2" key="1">
    <citation type="submission" date="2019-12" db="EMBL/GenBank/DDBJ databases">
        <authorList>
            <person name="Alioto T."/>
            <person name="Alioto T."/>
            <person name="Gomez Garrido J."/>
        </authorList>
    </citation>
    <scope>NUCLEOTIDE SEQUENCE [LARGE SCALE GENOMIC DNA]</scope>
</reference>
<accession>A0A8S0R7B0</accession>
<dbReference type="OrthoDB" id="922027at2759"/>
<dbReference type="EMBL" id="CACTIH010002161">
    <property type="protein sequence ID" value="CAA2974285.1"/>
    <property type="molecule type" value="Genomic_DNA"/>
</dbReference>
<dbReference type="Proteomes" id="UP000594638">
    <property type="component" value="Unassembled WGS sequence"/>
</dbReference>
<proteinExistence type="predicted"/>
<gene>
    <name evidence="1" type="ORF">OLEA9_A043034</name>
</gene>
<evidence type="ECO:0008006" key="3">
    <source>
        <dbReference type="Google" id="ProtNLM"/>
    </source>
</evidence>
<sequence>MKGKNVGIFHSCRSKWHSFGECTRKCRCPRCPRGFQKCFEVEKQTSNKGRLFNTCSNNCGFFDWVDEGQTSEEVSTDNEVINVAGNEEVEDLSSMLDTLARVTEKQVIEVSLRVTFRKGK</sequence>
<comment type="caution">
    <text evidence="1">The sequence shown here is derived from an EMBL/GenBank/DDBJ whole genome shotgun (WGS) entry which is preliminary data.</text>
</comment>
<evidence type="ECO:0000313" key="1">
    <source>
        <dbReference type="EMBL" id="CAA2974285.1"/>
    </source>
</evidence>
<name>A0A8S0R7B0_OLEEU</name>
<dbReference type="Gramene" id="OE9A043034T1">
    <property type="protein sequence ID" value="OE9A043034C1"/>
    <property type="gene ID" value="OE9A043034"/>
</dbReference>